<accession>A0A9D7JYW4</accession>
<evidence type="ECO:0000259" key="6">
    <source>
        <dbReference type="PROSITE" id="PS50839"/>
    </source>
</evidence>
<dbReference type="SMART" id="SM00267">
    <property type="entry name" value="GGDEF"/>
    <property type="match status" value="1"/>
</dbReference>
<dbReference type="SUPFAM" id="SSF55073">
    <property type="entry name" value="Nucleotide cyclase"/>
    <property type="match status" value="1"/>
</dbReference>
<dbReference type="PANTHER" id="PTHR46663:SF3">
    <property type="entry name" value="SLL0267 PROTEIN"/>
    <property type="match status" value="1"/>
</dbReference>
<name>A0A9D7JYW4_9PROT</name>
<feature type="domain" description="GGDEF" evidence="7">
    <location>
        <begin position="392"/>
        <end position="525"/>
    </location>
</feature>
<dbReference type="InterPro" id="IPR029787">
    <property type="entry name" value="Nucleotide_cyclase"/>
</dbReference>
<proteinExistence type="predicted"/>
<dbReference type="Proteomes" id="UP000886689">
    <property type="component" value="Unassembled WGS sequence"/>
</dbReference>
<organism evidence="8 9">
    <name type="scientific">Candidatus Proximibacter danicus</name>
    <dbReference type="NCBI Taxonomy" id="2954365"/>
    <lineage>
        <taxon>Bacteria</taxon>
        <taxon>Pseudomonadati</taxon>
        <taxon>Pseudomonadota</taxon>
        <taxon>Betaproteobacteria</taxon>
        <taxon>Candidatus Proximibacter</taxon>
    </lineage>
</organism>
<feature type="transmembrane region" description="Helical" evidence="5">
    <location>
        <begin position="318"/>
        <end position="341"/>
    </location>
</feature>
<evidence type="ECO:0000313" key="8">
    <source>
        <dbReference type="EMBL" id="MBK8523340.1"/>
    </source>
</evidence>
<dbReference type="Pfam" id="PF03924">
    <property type="entry name" value="CHASE"/>
    <property type="match status" value="1"/>
</dbReference>
<dbReference type="InterPro" id="IPR000160">
    <property type="entry name" value="GGDEF_dom"/>
</dbReference>
<dbReference type="InterPro" id="IPR042240">
    <property type="entry name" value="CHASE_sf"/>
</dbReference>
<dbReference type="GO" id="GO:0003824">
    <property type="term" value="F:catalytic activity"/>
    <property type="evidence" value="ECO:0007669"/>
    <property type="project" value="UniProtKB-ARBA"/>
</dbReference>
<evidence type="ECO:0000256" key="4">
    <source>
        <dbReference type="ARBA" id="ARBA00023136"/>
    </source>
</evidence>
<sequence length="534" mass="59436">MSPSLHKSSATSLKPGFLPWRHCFALIAWALITAGALTLAIISGSSAAERNFVEYGELFHTQIRDKLRANEAVLYGFSSFLGAIDRDDRETASHFARSMLERYPHIYMLEVVRRVPHRELTNFTEKIRRKWHKDFQIKRFDYRNDRQWQTPQKKDTYYPIVLAEPDLPQAQALIGLDIDSLDGLRTALVRSERQGEPASSAPFRLIEGDTAYVIFRPVAAAPTRVPDKRSITDETSYALMVVRARDLLPAAAALNPSVQHTAFLQTEQETGLLFDIPQAQHERIGETLFSPLRIERDIEGISQPLRLILQRQPNLTDITGGTLATVSLASVFSLALLLAYAGASHRRERSREAGLRAMEHMALHDPLTGLPNRFLMLGRLEQALTTAQRHGTRVAVLFLDLDGFKPINDRHGHHVGDILLQEIGARLRTCVRDCDTVSRHGGDEFIVTLTDIRETDDAAAVAEKILQSVAAPVLINTLKVQVTASVGIAIYPDSGSSAEALLRAADAAMYEAKAEGRRIFRFATPEVVATAQPE</sequence>
<dbReference type="InterPro" id="IPR006189">
    <property type="entry name" value="CHASE_dom"/>
</dbReference>
<feature type="domain" description="CHASE" evidence="6">
    <location>
        <begin position="83"/>
        <end position="218"/>
    </location>
</feature>
<dbReference type="Gene3D" id="3.30.70.270">
    <property type="match status" value="1"/>
</dbReference>
<dbReference type="InterPro" id="IPR043128">
    <property type="entry name" value="Rev_trsase/Diguanyl_cyclase"/>
</dbReference>
<dbReference type="Gene3D" id="3.30.450.350">
    <property type="entry name" value="CHASE domain"/>
    <property type="match status" value="1"/>
</dbReference>
<reference evidence="8" key="1">
    <citation type="submission" date="2020-10" db="EMBL/GenBank/DDBJ databases">
        <title>Connecting structure to function with the recovery of over 1000 high-quality activated sludge metagenome-assembled genomes encoding full-length rRNA genes using long-read sequencing.</title>
        <authorList>
            <person name="Singleton C.M."/>
            <person name="Petriglieri F."/>
            <person name="Kristensen J.M."/>
            <person name="Kirkegaard R.H."/>
            <person name="Michaelsen T.Y."/>
            <person name="Andersen M.H."/>
            <person name="Karst S.M."/>
            <person name="Dueholm M.S."/>
            <person name="Nielsen P.H."/>
            <person name="Albertsen M."/>
        </authorList>
    </citation>
    <scope>NUCLEOTIDE SEQUENCE</scope>
    <source>
        <strain evidence="8">Hirt_18-Q3-R61-65_BATAC.395</strain>
    </source>
</reference>
<dbReference type="PROSITE" id="PS50839">
    <property type="entry name" value="CHASE"/>
    <property type="match status" value="1"/>
</dbReference>
<dbReference type="EMBL" id="JADJUC010000003">
    <property type="protein sequence ID" value="MBK8523340.1"/>
    <property type="molecule type" value="Genomic_DNA"/>
</dbReference>
<dbReference type="AlphaFoldDB" id="A0A9D7JYW4"/>
<comment type="caution">
    <text evidence="8">The sequence shown here is derived from an EMBL/GenBank/DDBJ whole genome shotgun (WGS) entry which is preliminary data.</text>
</comment>
<gene>
    <name evidence="8" type="ORF">IPL58_03965</name>
</gene>
<dbReference type="GO" id="GO:0016020">
    <property type="term" value="C:membrane"/>
    <property type="evidence" value="ECO:0007669"/>
    <property type="project" value="UniProtKB-SubCell"/>
</dbReference>
<keyword evidence="4 5" id="KW-0472">Membrane</keyword>
<dbReference type="Pfam" id="PF00990">
    <property type="entry name" value="GGDEF"/>
    <property type="match status" value="1"/>
</dbReference>
<evidence type="ECO:0000256" key="3">
    <source>
        <dbReference type="ARBA" id="ARBA00022989"/>
    </source>
</evidence>
<keyword evidence="2 5" id="KW-0812">Transmembrane</keyword>
<evidence type="ECO:0000256" key="1">
    <source>
        <dbReference type="ARBA" id="ARBA00004370"/>
    </source>
</evidence>
<dbReference type="GO" id="GO:0007165">
    <property type="term" value="P:signal transduction"/>
    <property type="evidence" value="ECO:0007669"/>
    <property type="project" value="UniProtKB-ARBA"/>
</dbReference>
<dbReference type="InterPro" id="IPR052163">
    <property type="entry name" value="DGC-Regulatory_Protein"/>
</dbReference>
<evidence type="ECO:0000313" key="9">
    <source>
        <dbReference type="Proteomes" id="UP000886689"/>
    </source>
</evidence>
<dbReference type="CDD" id="cd01949">
    <property type="entry name" value="GGDEF"/>
    <property type="match status" value="1"/>
</dbReference>
<dbReference type="PROSITE" id="PS50887">
    <property type="entry name" value="GGDEF"/>
    <property type="match status" value="1"/>
</dbReference>
<evidence type="ECO:0000256" key="2">
    <source>
        <dbReference type="ARBA" id="ARBA00022692"/>
    </source>
</evidence>
<dbReference type="NCBIfam" id="TIGR00254">
    <property type="entry name" value="GGDEF"/>
    <property type="match status" value="1"/>
</dbReference>
<evidence type="ECO:0000259" key="7">
    <source>
        <dbReference type="PROSITE" id="PS50887"/>
    </source>
</evidence>
<dbReference type="PANTHER" id="PTHR46663">
    <property type="entry name" value="DIGUANYLATE CYCLASE DGCT-RELATED"/>
    <property type="match status" value="1"/>
</dbReference>
<dbReference type="FunFam" id="3.30.70.270:FF:000001">
    <property type="entry name" value="Diguanylate cyclase domain protein"/>
    <property type="match status" value="1"/>
</dbReference>
<protein>
    <submittedName>
        <fullName evidence="8">Diguanylate cyclase</fullName>
    </submittedName>
</protein>
<dbReference type="SMART" id="SM01079">
    <property type="entry name" value="CHASE"/>
    <property type="match status" value="1"/>
</dbReference>
<evidence type="ECO:0000256" key="5">
    <source>
        <dbReference type="SAM" id="Phobius"/>
    </source>
</evidence>
<keyword evidence="3 5" id="KW-1133">Transmembrane helix</keyword>
<comment type="subcellular location">
    <subcellularLocation>
        <location evidence="1">Membrane</location>
    </subcellularLocation>
</comment>